<comment type="caution">
    <text evidence="11">The sequence shown here is derived from an EMBL/GenBank/DDBJ whole genome shotgun (WGS) entry which is preliminary data.</text>
</comment>
<dbReference type="EMBL" id="JADCNL010000002">
    <property type="protein sequence ID" value="KAG0493065.1"/>
    <property type="molecule type" value="Genomic_DNA"/>
</dbReference>
<keyword evidence="12" id="KW-1185">Reference proteome</keyword>
<sequence>MIGSATAAVMPSPAEIIIPSSWEEAAEAIAFDSTPFPPPLTMVCGAANCGKSTFSRLLLNTLLMRYRRVGYLDADVGQPEFTAPGCISLHIIDKKTPDLSILQMKTPERCIFFGHISCQQDARNHSISVFILYDYFRKEFYQIDDFDNPCKTLVPLIINTSGWVQGTGYDMLVEMLQHMSPSHIVRVCVSSESGNFLNGQCWLKKHQNVPMNLVEICAGTSSYIQPEIMRKEARMIQDLRIVAYFRQCLPGEMSFACHKEFVDNFASIHPCEIPLSRIKFNHVGCQIATDEVSTSLNGSIVGLVVSSSDLSGKTTPWCIGLGIIIAMDYSKDQIHLVTPVPLAILRKVDLLLKGTIDIPICLQKVYKFSSLDEVIQKQHCAQSSGCRSEEFLQKQLFASESSACSSPKNMLSKEQLAD</sequence>
<comment type="similarity">
    <text evidence="2">Belongs to the Clp1 family. NOL9/GRC3 subfamily.</text>
</comment>
<feature type="domain" description="Clp1 P-loop" evidence="9">
    <location>
        <begin position="45"/>
        <end position="246"/>
    </location>
</feature>
<evidence type="ECO:0000259" key="9">
    <source>
        <dbReference type="Pfam" id="PF16575"/>
    </source>
</evidence>
<keyword evidence="3" id="KW-0698">rRNA processing</keyword>
<evidence type="ECO:0000256" key="8">
    <source>
        <dbReference type="ARBA" id="ARBA00023242"/>
    </source>
</evidence>
<keyword evidence="5" id="KW-0547">Nucleotide-binding</keyword>
<evidence type="ECO:0000313" key="12">
    <source>
        <dbReference type="Proteomes" id="UP000636800"/>
    </source>
</evidence>
<dbReference type="InterPro" id="IPR032319">
    <property type="entry name" value="CLP1_P"/>
</dbReference>
<evidence type="ECO:0000259" key="10">
    <source>
        <dbReference type="Pfam" id="PF25467"/>
    </source>
</evidence>
<keyword evidence="4" id="KW-0808">Transferase</keyword>
<dbReference type="OrthoDB" id="10252509at2759"/>
<dbReference type="InterPro" id="IPR045116">
    <property type="entry name" value="Clp1/Grc3"/>
</dbReference>
<evidence type="ECO:0000256" key="3">
    <source>
        <dbReference type="ARBA" id="ARBA00022552"/>
    </source>
</evidence>
<protein>
    <recommendedName>
        <fullName evidence="13">Polynucleotide 5'-hydroxyl-kinase NOL9</fullName>
    </recommendedName>
</protein>
<evidence type="ECO:0008006" key="13">
    <source>
        <dbReference type="Google" id="ProtNLM"/>
    </source>
</evidence>
<dbReference type="Pfam" id="PF16575">
    <property type="entry name" value="CLP1_P"/>
    <property type="match status" value="1"/>
</dbReference>
<reference evidence="11 12" key="1">
    <citation type="journal article" date="2020" name="Nat. Food">
        <title>A phased Vanilla planifolia genome enables genetic improvement of flavour and production.</title>
        <authorList>
            <person name="Hasing T."/>
            <person name="Tang H."/>
            <person name="Brym M."/>
            <person name="Khazi F."/>
            <person name="Huang T."/>
            <person name="Chambers A.H."/>
        </authorList>
    </citation>
    <scope>NUCLEOTIDE SEQUENCE [LARGE SCALE GENOMIC DNA]</scope>
    <source>
        <tissue evidence="11">Leaf</tissue>
    </source>
</reference>
<dbReference type="GO" id="GO:0000448">
    <property type="term" value="P:cleavage in ITS2 between 5.8S rRNA and LSU-rRNA of tricistronic rRNA transcript (SSU-rRNA, 5.8S rRNA, LSU-rRNA)"/>
    <property type="evidence" value="ECO:0007669"/>
    <property type="project" value="TreeGrafter"/>
</dbReference>
<comment type="subcellular location">
    <subcellularLocation>
        <location evidence="1">Nucleus</location>
        <location evidence="1">Nucleolus</location>
    </subcellularLocation>
</comment>
<dbReference type="GO" id="GO:0051731">
    <property type="term" value="F:polynucleotide 5'-hydroxyl-kinase activity"/>
    <property type="evidence" value="ECO:0007669"/>
    <property type="project" value="InterPro"/>
</dbReference>
<feature type="domain" description="NOL9 C-terminal" evidence="10">
    <location>
        <begin position="267"/>
        <end position="359"/>
    </location>
</feature>
<dbReference type="Proteomes" id="UP000636800">
    <property type="component" value="Chromosome 2"/>
</dbReference>
<evidence type="ECO:0000256" key="6">
    <source>
        <dbReference type="ARBA" id="ARBA00022777"/>
    </source>
</evidence>
<proteinExistence type="inferred from homology"/>
<evidence type="ECO:0000256" key="2">
    <source>
        <dbReference type="ARBA" id="ARBA00011003"/>
    </source>
</evidence>
<dbReference type="Pfam" id="PF25467">
    <property type="entry name" value="NOL9_C"/>
    <property type="match status" value="1"/>
</dbReference>
<evidence type="ECO:0000256" key="7">
    <source>
        <dbReference type="ARBA" id="ARBA00022840"/>
    </source>
</evidence>
<organism evidence="11 12">
    <name type="scientific">Vanilla planifolia</name>
    <name type="common">Vanilla</name>
    <dbReference type="NCBI Taxonomy" id="51239"/>
    <lineage>
        <taxon>Eukaryota</taxon>
        <taxon>Viridiplantae</taxon>
        <taxon>Streptophyta</taxon>
        <taxon>Embryophyta</taxon>
        <taxon>Tracheophyta</taxon>
        <taxon>Spermatophyta</taxon>
        <taxon>Magnoliopsida</taxon>
        <taxon>Liliopsida</taxon>
        <taxon>Asparagales</taxon>
        <taxon>Orchidaceae</taxon>
        <taxon>Vanilloideae</taxon>
        <taxon>Vanilleae</taxon>
        <taxon>Vanilla</taxon>
    </lineage>
</organism>
<keyword evidence="6" id="KW-0418">Kinase</keyword>
<dbReference type="InterPro" id="IPR057570">
    <property type="entry name" value="NOL9_C"/>
</dbReference>
<dbReference type="Gene3D" id="3.40.50.300">
    <property type="entry name" value="P-loop containing nucleotide triphosphate hydrolases"/>
    <property type="match status" value="1"/>
</dbReference>
<dbReference type="GO" id="GO:0005524">
    <property type="term" value="F:ATP binding"/>
    <property type="evidence" value="ECO:0007669"/>
    <property type="project" value="UniProtKB-KW"/>
</dbReference>
<dbReference type="AlphaFoldDB" id="A0A835RRJ1"/>
<keyword evidence="8" id="KW-0539">Nucleus</keyword>
<dbReference type="GO" id="GO:0005730">
    <property type="term" value="C:nucleolus"/>
    <property type="evidence" value="ECO:0007669"/>
    <property type="project" value="UniProtKB-SubCell"/>
</dbReference>
<dbReference type="SUPFAM" id="SSF52540">
    <property type="entry name" value="P-loop containing nucleoside triphosphate hydrolases"/>
    <property type="match status" value="1"/>
</dbReference>
<dbReference type="InterPro" id="IPR027417">
    <property type="entry name" value="P-loop_NTPase"/>
</dbReference>
<evidence type="ECO:0000256" key="1">
    <source>
        <dbReference type="ARBA" id="ARBA00004604"/>
    </source>
</evidence>
<evidence type="ECO:0000313" key="11">
    <source>
        <dbReference type="EMBL" id="KAG0493065.1"/>
    </source>
</evidence>
<gene>
    <name evidence="11" type="ORF">HPP92_006463</name>
</gene>
<evidence type="ECO:0000256" key="5">
    <source>
        <dbReference type="ARBA" id="ARBA00022741"/>
    </source>
</evidence>
<evidence type="ECO:0000256" key="4">
    <source>
        <dbReference type="ARBA" id="ARBA00022679"/>
    </source>
</evidence>
<dbReference type="PANTHER" id="PTHR12755">
    <property type="entry name" value="CLEAVAGE/POLYADENYLATION FACTOR IA SUBUNIT CLP1P"/>
    <property type="match status" value="1"/>
</dbReference>
<accession>A0A835RRJ1</accession>
<name>A0A835RRJ1_VANPL</name>
<keyword evidence="7" id="KW-0067">ATP-binding</keyword>
<dbReference type="PANTHER" id="PTHR12755:SF3">
    <property type="entry name" value="POLYNUCLEOTIDE 5'-HYDROXYL-KINASE NOL9"/>
    <property type="match status" value="1"/>
</dbReference>